<keyword evidence="2" id="KW-1185">Reference proteome</keyword>
<dbReference type="Gene3D" id="2.120.10.10">
    <property type="match status" value="1"/>
</dbReference>
<dbReference type="SUPFAM" id="SSF50939">
    <property type="entry name" value="Sialidases"/>
    <property type="match status" value="1"/>
</dbReference>
<name>A0ABS4I9D9_9BACL</name>
<evidence type="ECO:0000313" key="2">
    <source>
        <dbReference type="Proteomes" id="UP001519344"/>
    </source>
</evidence>
<dbReference type="CDD" id="cd15482">
    <property type="entry name" value="Sialidase_non-viral"/>
    <property type="match status" value="2"/>
</dbReference>
<dbReference type="Proteomes" id="UP001519344">
    <property type="component" value="Unassembled WGS sequence"/>
</dbReference>
<evidence type="ECO:0008006" key="3">
    <source>
        <dbReference type="Google" id="ProtNLM"/>
    </source>
</evidence>
<evidence type="ECO:0000313" key="1">
    <source>
        <dbReference type="EMBL" id="MBP1967544.1"/>
    </source>
</evidence>
<reference evidence="1 2" key="1">
    <citation type="submission" date="2021-03" db="EMBL/GenBank/DDBJ databases">
        <title>Genomic Encyclopedia of Type Strains, Phase IV (KMG-IV): sequencing the most valuable type-strain genomes for metagenomic binning, comparative biology and taxonomic classification.</title>
        <authorList>
            <person name="Goeker M."/>
        </authorList>
    </citation>
    <scope>NUCLEOTIDE SEQUENCE [LARGE SCALE GENOMIC DNA]</scope>
    <source>
        <strain evidence="1 2">DSM 24950</strain>
    </source>
</reference>
<proteinExistence type="predicted"/>
<dbReference type="PROSITE" id="PS51257">
    <property type="entry name" value="PROKAR_LIPOPROTEIN"/>
    <property type="match status" value="1"/>
</dbReference>
<comment type="caution">
    <text evidence="1">The sequence shown here is derived from an EMBL/GenBank/DDBJ whole genome shotgun (WGS) entry which is preliminary data.</text>
</comment>
<dbReference type="InterPro" id="IPR036278">
    <property type="entry name" value="Sialidase_sf"/>
</dbReference>
<dbReference type="RefSeq" id="WP_209856262.1">
    <property type="nucleotide sequence ID" value="NZ_JAGGKV010000036.1"/>
</dbReference>
<gene>
    <name evidence="1" type="ORF">J2Z65_006816</name>
</gene>
<accession>A0ABS4I9D9</accession>
<protein>
    <recommendedName>
        <fullName evidence="3">Exo-alpha-sialidase</fullName>
    </recommendedName>
</protein>
<dbReference type="EMBL" id="JAGGKV010000036">
    <property type="protein sequence ID" value="MBP1967544.1"/>
    <property type="molecule type" value="Genomic_DNA"/>
</dbReference>
<organism evidence="1 2">
    <name type="scientific">Paenibacillus aceris</name>
    <dbReference type="NCBI Taxonomy" id="869555"/>
    <lineage>
        <taxon>Bacteria</taxon>
        <taxon>Bacillati</taxon>
        <taxon>Bacillota</taxon>
        <taxon>Bacilli</taxon>
        <taxon>Bacillales</taxon>
        <taxon>Paenibacillaceae</taxon>
        <taxon>Paenibacillus</taxon>
    </lineage>
</organism>
<sequence length="414" mass="47554">MQIKPYQVAANGSFGCQRPVGAGFYDSVSNQTYVTWNGPEMDVYVRSFHHNEQEWGPSKKAIANGMKDTWDYHNYPCMVKAPDGRPVIFYAKHAEELYLLTAPEPHSLTGEWTRQTISCDQNCYPAPVVVGDTIYVFYSCNNDNRYPYRTYRYIRSTDNGVTWTTPLTIIDSEKRDPDKFDEVYLFGSVYEPGKGDLPGRIHLTWSMWGGPKGHACEGRGCFYAAFDPLSERMYSADGDDLGQCIYFENMMEKCLIDTAEPTYDISHTILCPVSVSDPLTNKPVVAYGYRDKDRTHGEIRVARWKERRWAIQTLFETSYEFRDMELVPTNDKLRIVFWSQNTLCIQQSFDGGATWQPESQTEVPFDNGAYYAPYTNFIENHKPEVQLLLGQVNWQEAFTDYSGKWSVYAVGNTT</sequence>
<dbReference type="Pfam" id="PF15892">
    <property type="entry name" value="BNR_4"/>
    <property type="match status" value="1"/>
</dbReference>